<evidence type="ECO:0008006" key="3">
    <source>
        <dbReference type="Google" id="ProtNLM"/>
    </source>
</evidence>
<proteinExistence type="predicted"/>
<dbReference type="AlphaFoldDB" id="A0A316E8Q8"/>
<dbReference type="Proteomes" id="UP000245667">
    <property type="component" value="Unassembled WGS sequence"/>
</dbReference>
<dbReference type="EMBL" id="QGGQ01000002">
    <property type="protein sequence ID" value="PWK25113.1"/>
    <property type="molecule type" value="Genomic_DNA"/>
</dbReference>
<evidence type="ECO:0000313" key="2">
    <source>
        <dbReference type="Proteomes" id="UP000245667"/>
    </source>
</evidence>
<evidence type="ECO:0000313" key="1">
    <source>
        <dbReference type="EMBL" id="PWK25113.1"/>
    </source>
</evidence>
<protein>
    <recommendedName>
        <fullName evidence="3">Dienelactone hydrolase</fullName>
    </recommendedName>
</protein>
<organism evidence="1 2">
    <name type="scientific">Maribacter polysiphoniae</name>
    <dbReference type="NCBI Taxonomy" id="429344"/>
    <lineage>
        <taxon>Bacteria</taxon>
        <taxon>Pseudomonadati</taxon>
        <taxon>Bacteroidota</taxon>
        <taxon>Flavobacteriia</taxon>
        <taxon>Flavobacteriales</taxon>
        <taxon>Flavobacteriaceae</taxon>
        <taxon>Maribacter</taxon>
    </lineage>
</organism>
<comment type="caution">
    <text evidence="1">The sequence shown here is derived from an EMBL/GenBank/DDBJ whole genome shotgun (WGS) entry which is preliminary data.</text>
</comment>
<gene>
    <name evidence="1" type="ORF">LX92_01482</name>
</gene>
<sequence length="200" mass="22323">MIFPIMAEKLVVISDMWGAKKGVWATAYLVYLQQYFNITYYDSQKLAKIDVDIDCSDKHLKDAFVHGGLQTAIGQLQQKEKEPCHYLAFGIGGEIAWKAGLQGLPMKSLYAVSASSLYGDNHEWAIPTTLVYGGMDANVPSEDQLGELEMDTEIIHEFGHDLYKEDEIIKKIAKDLLSLATHKTASKTKVVQLKKPLLVS</sequence>
<reference evidence="1 2" key="1">
    <citation type="submission" date="2018-05" db="EMBL/GenBank/DDBJ databases">
        <title>Genomic Encyclopedia of Archaeal and Bacterial Type Strains, Phase II (KMG-II): from individual species to whole genera.</title>
        <authorList>
            <person name="Goeker M."/>
        </authorList>
    </citation>
    <scope>NUCLEOTIDE SEQUENCE [LARGE SCALE GENOMIC DNA]</scope>
    <source>
        <strain evidence="1 2">DSM 23514</strain>
    </source>
</reference>
<name>A0A316E8Q8_9FLAO</name>
<accession>A0A316E8Q8</accession>